<accession>A0A7S4ZUQ7</accession>
<organism evidence="2">
    <name type="scientific">Rhizobium rhizogenes</name>
    <name type="common">Agrobacterium rhizogenes</name>
    <dbReference type="NCBI Taxonomy" id="359"/>
    <lineage>
        <taxon>Bacteria</taxon>
        <taxon>Pseudomonadati</taxon>
        <taxon>Pseudomonadota</taxon>
        <taxon>Alphaproteobacteria</taxon>
        <taxon>Hyphomicrobiales</taxon>
        <taxon>Rhizobiaceae</taxon>
        <taxon>Rhizobium/Agrobacterium group</taxon>
        <taxon>Rhizobium</taxon>
    </lineage>
</organism>
<dbReference type="PANTHER" id="PTHR37292">
    <property type="entry name" value="VNG6097C"/>
    <property type="match status" value="1"/>
</dbReference>
<evidence type="ECO:0000313" key="2">
    <source>
        <dbReference type="EMBL" id="QCL10294.1"/>
    </source>
</evidence>
<dbReference type="InterPro" id="IPR004919">
    <property type="entry name" value="GmrSD_N"/>
</dbReference>
<proteinExistence type="predicted"/>
<protein>
    <recommendedName>
        <fullName evidence="1">GmrSD restriction endonucleases N-terminal domain-containing protein</fullName>
    </recommendedName>
</protein>
<reference evidence="2" key="1">
    <citation type="submission" date="2018-12" db="EMBL/GenBank/DDBJ databases">
        <title>Three Rhizobium rhizogenes strains isolated from the same crown gall tumor carry diverse plasmids.</title>
        <authorList>
            <person name="Pulawska J."/>
            <person name="Kuzmanovic N."/>
        </authorList>
    </citation>
    <scope>NUCLEOTIDE SEQUENCE</scope>
    <source>
        <strain evidence="2">C6.5</strain>
        <plasmid evidence="2">pC6.5b</plasmid>
    </source>
</reference>
<dbReference type="EMBL" id="MK318987">
    <property type="protein sequence ID" value="QCL10294.1"/>
    <property type="molecule type" value="Genomic_DNA"/>
</dbReference>
<sequence>MADPLHIRKIMEELVAGRMRVPNFQRGFVWNPERVAYLMDSIYKGYPFGSILLWRTKQELAHERDLGPFKLPHNDPSYPTDYILDGQQRITSIFGVFQTDIELDKRPLWASIYYDLLTPENAQDSSFMALQDDEVDKSRHFPISCLFDPVAYRKETDGYSEEMIQRIDKLQARFKEALIPVQTITTEDKTAVAIVFERVNQRGVELDTVQLLSAWTWSGDFDLNQKFEELAHELAPFGFKDVGANKDLLLRCCSAVMTLDPSPEALINLNGQKVRESFETVITGIKGAIDFLRKNLHVASLENLPYENILVPLCVFFADDKNKQHKMTNKQRTEILKWFWRTCFGRRLNSQPIKTLKEDVAEFADLKAKKRQELSIAPVHLPDSFFWETIFRLNSVLSKTFILMMAQRGPRSFISGNKIDLHKVLKEYNRNEFHHIYPRSFIKTSDQDIIYDESCLANICFLSRTDNNAISGAAPSVYRTKMPEDVTEIVTANLLPVNAFSDDFLQFVLERSHLLNLEAAKLLEVMPPVPKPAPVKPEPQIMKNGDGMVVVIG</sequence>
<evidence type="ECO:0000259" key="1">
    <source>
        <dbReference type="Pfam" id="PF03235"/>
    </source>
</evidence>
<dbReference type="RefSeq" id="WP_234916576.1">
    <property type="nucleotide sequence ID" value="NZ_MK318987.1"/>
</dbReference>
<dbReference type="Pfam" id="PF03235">
    <property type="entry name" value="GmrSD_N"/>
    <property type="match status" value="1"/>
</dbReference>
<dbReference type="PANTHER" id="PTHR37292:SF2">
    <property type="entry name" value="DUF262 DOMAIN-CONTAINING PROTEIN"/>
    <property type="match status" value="1"/>
</dbReference>
<gene>
    <name evidence="2" type="ORF">pC6.5b_400</name>
</gene>
<dbReference type="AlphaFoldDB" id="A0A7S4ZUQ7"/>
<geneLocation type="plasmid" evidence="2">
    <name>pC6.5b</name>
</geneLocation>
<keyword evidence="2" id="KW-0614">Plasmid</keyword>
<feature type="domain" description="GmrSD restriction endonucleases N-terminal" evidence="1">
    <location>
        <begin position="17"/>
        <end position="215"/>
    </location>
</feature>
<name>A0A7S4ZUQ7_RHIRH</name>